<feature type="transmembrane region" description="Helical" evidence="7">
    <location>
        <begin position="37"/>
        <end position="58"/>
    </location>
</feature>
<comment type="caution">
    <text evidence="8">The sequence shown here is derived from an EMBL/GenBank/DDBJ whole genome shotgun (WGS) entry which is preliminary data.</text>
</comment>
<dbReference type="PANTHER" id="PTHR43266">
    <property type="entry name" value="MACROLIDE-EFFLUX PROTEIN"/>
    <property type="match status" value="1"/>
</dbReference>
<dbReference type="SUPFAM" id="SSF103473">
    <property type="entry name" value="MFS general substrate transporter"/>
    <property type="match status" value="1"/>
</dbReference>
<gene>
    <name evidence="8" type="primary">lplT_1</name>
    <name evidence="8" type="ORF">GCM10009107_08020</name>
</gene>
<feature type="transmembrane region" description="Helical" evidence="7">
    <location>
        <begin position="233"/>
        <end position="256"/>
    </location>
</feature>
<sequence>MPPRFHLLIAAQFTSALADNALLIVTMALLAEQGQPAWWAPLLKFAFTLSYVLLAPWLGPLADAMPKARLMAWMNGVKLLGIGGLLLGLHPVAAYAVAGLGAAAYAPAKYGLVTELVPGPRLVAANGWIEVSIVGAALLGTVLGGALVAEPLRASALAQWAHALAQAGDWPLASPLLISLGGLLLTYALAALLQLGVPDSGVRYPRAPLHPLALVRDFHAANRRLWRDSAGGLSLAVTTLFWGVGATLQFAVLRWAVERLGLRLDQAAYLQAVVALGVVAGAALAGRCVPLNQAMRVLPAGVALGALIVLIALQDTLLPSLPLLALAGAVGGILVVPMNALLQHRGHALLTAGRSIAVQGFNENLSILVMLAGYAALIAIEMPLVPLMSGFGLAVSAAMGWLIWRGRRAEVHAARSSLL</sequence>
<dbReference type="Pfam" id="PF07690">
    <property type="entry name" value="MFS_1"/>
    <property type="match status" value="1"/>
</dbReference>
<evidence type="ECO:0000256" key="2">
    <source>
        <dbReference type="ARBA" id="ARBA00022448"/>
    </source>
</evidence>
<dbReference type="InterPro" id="IPR036259">
    <property type="entry name" value="MFS_trans_sf"/>
</dbReference>
<dbReference type="PANTHER" id="PTHR43266:SF2">
    <property type="entry name" value="MAJOR FACILITATOR SUPERFAMILY (MFS) PROFILE DOMAIN-CONTAINING PROTEIN"/>
    <property type="match status" value="1"/>
</dbReference>
<evidence type="ECO:0000256" key="6">
    <source>
        <dbReference type="ARBA" id="ARBA00023136"/>
    </source>
</evidence>
<dbReference type="InterPro" id="IPR011701">
    <property type="entry name" value="MFS"/>
</dbReference>
<protein>
    <submittedName>
        <fullName evidence="8">Lysophospholipid transporter LplT</fullName>
    </submittedName>
</protein>
<dbReference type="EMBL" id="BAAAEW010000004">
    <property type="protein sequence ID" value="GAA0743463.1"/>
    <property type="molecule type" value="Genomic_DNA"/>
</dbReference>
<feature type="transmembrane region" description="Helical" evidence="7">
    <location>
        <begin position="320"/>
        <end position="342"/>
    </location>
</feature>
<proteinExistence type="predicted"/>
<evidence type="ECO:0000256" key="1">
    <source>
        <dbReference type="ARBA" id="ARBA00004651"/>
    </source>
</evidence>
<accession>A0ABN1JNH8</accession>
<feature type="transmembrane region" description="Helical" evidence="7">
    <location>
        <begin position="79"/>
        <end position="106"/>
    </location>
</feature>
<keyword evidence="3" id="KW-1003">Cell membrane</keyword>
<keyword evidence="5 7" id="KW-1133">Transmembrane helix</keyword>
<evidence type="ECO:0000256" key="5">
    <source>
        <dbReference type="ARBA" id="ARBA00022989"/>
    </source>
</evidence>
<keyword evidence="9" id="KW-1185">Reference proteome</keyword>
<dbReference type="Gene3D" id="1.20.1250.20">
    <property type="entry name" value="MFS general substrate transporter like domains"/>
    <property type="match status" value="1"/>
</dbReference>
<feature type="transmembrane region" description="Helical" evidence="7">
    <location>
        <begin position="7"/>
        <end position="31"/>
    </location>
</feature>
<name>A0ABN1JNH8_9BURK</name>
<feature type="transmembrane region" description="Helical" evidence="7">
    <location>
        <begin position="268"/>
        <end position="285"/>
    </location>
</feature>
<feature type="transmembrane region" description="Helical" evidence="7">
    <location>
        <begin position="297"/>
        <end position="314"/>
    </location>
</feature>
<dbReference type="RefSeq" id="WP_231010509.1">
    <property type="nucleotide sequence ID" value="NZ_BAAAEW010000004.1"/>
</dbReference>
<evidence type="ECO:0000313" key="8">
    <source>
        <dbReference type="EMBL" id="GAA0743463.1"/>
    </source>
</evidence>
<organism evidence="8 9">
    <name type="scientific">Ideonella azotifigens</name>
    <dbReference type="NCBI Taxonomy" id="513160"/>
    <lineage>
        <taxon>Bacteria</taxon>
        <taxon>Pseudomonadati</taxon>
        <taxon>Pseudomonadota</taxon>
        <taxon>Betaproteobacteria</taxon>
        <taxon>Burkholderiales</taxon>
        <taxon>Sphaerotilaceae</taxon>
        <taxon>Ideonella</taxon>
    </lineage>
</organism>
<evidence type="ECO:0000256" key="7">
    <source>
        <dbReference type="SAM" id="Phobius"/>
    </source>
</evidence>
<keyword evidence="4 7" id="KW-0812">Transmembrane</keyword>
<feature type="transmembrane region" description="Helical" evidence="7">
    <location>
        <begin position="363"/>
        <end position="380"/>
    </location>
</feature>
<dbReference type="NCBIfam" id="NF008397">
    <property type="entry name" value="PRK11195.1"/>
    <property type="match status" value="1"/>
</dbReference>
<feature type="transmembrane region" description="Helical" evidence="7">
    <location>
        <begin position="386"/>
        <end position="404"/>
    </location>
</feature>
<comment type="subcellular location">
    <subcellularLocation>
        <location evidence="1">Cell membrane</location>
        <topology evidence="1">Multi-pass membrane protein</topology>
    </subcellularLocation>
</comment>
<evidence type="ECO:0000313" key="9">
    <source>
        <dbReference type="Proteomes" id="UP001500279"/>
    </source>
</evidence>
<dbReference type="Proteomes" id="UP001500279">
    <property type="component" value="Unassembled WGS sequence"/>
</dbReference>
<evidence type="ECO:0000256" key="3">
    <source>
        <dbReference type="ARBA" id="ARBA00022475"/>
    </source>
</evidence>
<keyword evidence="6 7" id="KW-0472">Membrane</keyword>
<keyword evidence="2" id="KW-0813">Transport</keyword>
<evidence type="ECO:0000256" key="4">
    <source>
        <dbReference type="ARBA" id="ARBA00022692"/>
    </source>
</evidence>
<reference evidence="8 9" key="1">
    <citation type="journal article" date="2019" name="Int. J. Syst. Evol. Microbiol.">
        <title>The Global Catalogue of Microorganisms (GCM) 10K type strain sequencing project: providing services to taxonomists for standard genome sequencing and annotation.</title>
        <authorList>
            <consortium name="The Broad Institute Genomics Platform"/>
            <consortium name="The Broad Institute Genome Sequencing Center for Infectious Disease"/>
            <person name="Wu L."/>
            <person name="Ma J."/>
        </authorList>
    </citation>
    <scope>NUCLEOTIDE SEQUENCE [LARGE SCALE GENOMIC DNA]</scope>
    <source>
        <strain evidence="8 9">JCM 15503</strain>
    </source>
</reference>